<comment type="caution">
    <text evidence="3">Lacks conserved residue(s) required for the propagation of feature annotation.</text>
</comment>
<dbReference type="InterPro" id="IPR046346">
    <property type="entry name" value="Aminoacid_DH-like_N_sf"/>
</dbReference>
<dbReference type="SUPFAM" id="SSF51735">
    <property type="entry name" value="NAD(P)-binding Rossmann-fold domains"/>
    <property type="match status" value="1"/>
</dbReference>
<evidence type="ECO:0000259" key="5">
    <source>
        <dbReference type="Pfam" id="PF08501"/>
    </source>
</evidence>
<evidence type="ECO:0000259" key="6">
    <source>
        <dbReference type="Pfam" id="PF18317"/>
    </source>
</evidence>
<dbReference type="EMBL" id="JACHJB010000005">
    <property type="protein sequence ID" value="MBB6352107.1"/>
    <property type="molecule type" value="Genomic_DNA"/>
</dbReference>
<dbReference type="GO" id="GO:0050661">
    <property type="term" value="F:NADP binding"/>
    <property type="evidence" value="ECO:0007669"/>
    <property type="project" value="TreeGrafter"/>
</dbReference>
<protein>
    <recommendedName>
        <fullName evidence="3">Shikimate dehydrogenase (NADP(+))</fullName>
        <shortName evidence="3">SDH</shortName>
        <ecNumber evidence="3">1.1.1.25</ecNumber>
    </recommendedName>
</protein>
<evidence type="ECO:0000256" key="4">
    <source>
        <dbReference type="SAM" id="MobiDB-lite"/>
    </source>
</evidence>
<dbReference type="Proteomes" id="UP000583800">
    <property type="component" value="Unassembled WGS sequence"/>
</dbReference>
<dbReference type="CDD" id="cd01065">
    <property type="entry name" value="NAD_bind_Shikimate_DH"/>
    <property type="match status" value="1"/>
</dbReference>
<feature type="active site" description="Proton acceptor" evidence="3">
    <location>
        <position position="73"/>
    </location>
</feature>
<keyword evidence="3 7" id="KW-0560">Oxidoreductase</keyword>
<name>A0A7X0CBH8_9ACTN</name>
<dbReference type="EC" id="1.1.1.25" evidence="3"/>
<dbReference type="AlphaFoldDB" id="A0A7X0CBH8"/>
<feature type="domain" description="SDH C-terminal" evidence="6">
    <location>
        <begin position="295"/>
        <end position="322"/>
    </location>
</feature>
<dbReference type="InterPro" id="IPR041121">
    <property type="entry name" value="SDH_C"/>
</dbReference>
<comment type="function">
    <text evidence="3">Involved in the biosynthesis of the chorismate, which leads to the biosynthesis of aromatic amino acids. Catalyzes the reversible NADPH linked reduction of 3-dehydroshikimate (DHSA) to yield shikimate (SA).</text>
</comment>
<dbReference type="Pfam" id="PF08501">
    <property type="entry name" value="Shikimate_dh_N"/>
    <property type="match status" value="1"/>
</dbReference>
<dbReference type="GO" id="GO:0008652">
    <property type="term" value="P:amino acid biosynthetic process"/>
    <property type="evidence" value="ECO:0007669"/>
    <property type="project" value="UniProtKB-KW"/>
</dbReference>
<feature type="binding site" evidence="3">
    <location>
        <position position="94"/>
    </location>
    <ligand>
        <name>shikimate</name>
        <dbReference type="ChEBI" id="CHEBI:36208"/>
    </ligand>
</feature>
<dbReference type="PANTHER" id="PTHR21089:SF1">
    <property type="entry name" value="BIFUNCTIONAL 3-DEHYDROQUINATE DEHYDRATASE_SHIKIMATE DEHYDROGENASE, CHLOROPLASTIC"/>
    <property type="match status" value="1"/>
</dbReference>
<feature type="binding site" evidence="3">
    <location>
        <begin position="133"/>
        <end position="137"/>
    </location>
    <ligand>
        <name>NADP(+)</name>
        <dbReference type="ChEBI" id="CHEBI:58349"/>
    </ligand>
</feature>
<proteinExistence type="inferred from homology"/>
<evidence type="ECO:0000313" key="8">
    <source>
        <dbReference type="Proteomes" id="UP000583800"/>
    </source>
</evidence>
<dbReference type="GO" id="GO:0004764">
    <property type="term" value="F:shikimate 3-dehydrogenase (NADP+) activity"/>
    <property type="evidence" value="ECO:0007669"/>
    <property type="project" value="UniProtKB-UniRule"/>
</dbReference>
<feature type="binding site" evidence="3">
    <location>
        <begin position="17"/>
        <end position="19"/>
    </location>
    <ligand>
        <name>shikimate</name>
        <dbReference type="ChEBI" id="CHEBI:36208"/>
    </ligand>
</feature>
<dbReference type="Pfam" id="PF18317">
    <property type="entry name" value="SDH_C"/>
    <property type="match status" value="1"/>
</dbReference>
<comment type="similarity">
    <text evidence="3">Belongs to the shikimate dehydrogenase family.</text>
</comment>
<feature type="compositionally biased region" description="Pro residues" evidence="4">
    <location>
        <begin position="183"/>
        <end position="193"/>
    </location>
</feature>
<dbReference type="GO" id="GO:0009423">
    <property type="term" value="P:chorismate biosynthetic process"/>
    <property type="evidence" value="ECO:0007669"/>
    <property type="project" value="UniProtKB-UniRule"/>
</dbReference>
<feature type="binding site" evidence="3">
    <location>
        <position position="272"/>
    </location>
    <ligand>
        <name>shikimate</name>
        <dbReference type="ChEBI" id="CHEBI:36208"/>
    </ligand>
</feature>
<evidence type="ECO:0000256" key="1">
    <source>
        <dbReference type="ARBA" id="ARBA00004871"/>
    </source>
</evidence>
<dbReference type="GO" id="GO:0005829">
    <property type="term" value="C:cytosol"/>
    <property type="evidence" value="ECO:0007669"/>
    <property type="project" value="TreeGrafter"/>
</dbReference>
<keyword evidence="8" id="KW-1185">Reference proteome</keyword>
<dbReference type="InterPro" id="IPR022893">
    <property type="entry name" value="Shikimate_DH_fam"/>
</dbReference>
<dbReference type="GO" id="GO:0019632">
    <property type="term" value="P:shikimate metabolic process"/>
    <property type="evidence" value="ECO:0007669"/>
    <property type="project" value="TreeGrafter"/>
</dbReference>
<dbReference type="InterPro" id="IPR013708">
    <property type="entry name" value="Shikimate_DH-bd_N"/>
</dbReference>
<dbReference type="PANTHER" id="PTHR21089">
    <property type="entry name" value="SHIKIMATE DEHYDROGENASE"/>
    <property type="match status" value="1"/>
</dbReference>
<keyword evidence="2 3" id="KW-0057">Aromatic amino acid biosynthesis</keyword>
<organism evidence="7 8">
    <name type="scientific">Nonomuraea muscovyensis</name>
    <dbReference type="NCBI Taxonomy" id="1124761"/>
    <lineage>
        <taxon>Bacteria</taxon>
        <taxon>Bacillati</taxon>
        <taxon>Actinomycetota</taxon>
        <taxon>Actinomycetes</taxon>
        <taxon>Streptosporangiales</taxon>
        <taxon>Streptosporangiaceae</taxon>
        <taxon>Nonomuraea</taxon>
    </lineage>
</organism>
<evidence type="ECO:0000313" key="7">
    <source>
        <dbReference type="EMBL" id="MBB6352107.1"/>
    </source>
</evidence>
<feature type="binding site" evidence="3">
    <location>
        <position position="300"/>
    </location>
    <ligand>
        <name>shikimate</name>
        <dbReference type="ChEBI" id="CHEBI:36208"/>
    </ligand>
</feature>
<feature type="binding site" evidence="3">
    <location>
        <position position="270"/>
    </location>
    <ligand>
        <name>NADP(+)</name>
        <dbReference type="ChEBI" id="CHEBI:58349"/>
    </ligand>
</feature>
<feature type="binding site" evidence="3">
    <location>
        <position position="293"/>
    </location>
    <ligand>
        <name>NADP(+)</name>
        <dbReference type="ChEBI" id="CHEBI:58349"/>
    </ligand>
</feature>
<dbReference type="RefSeq" id="WP_185089855.1">
    <property type="nucleotide sequence ID" value="NZ_JACHJB010000005.1"/>
</dbReference>
<dbReference type="UniPathway" id="UPA00053">
    <property type="reaction ID" value="UER00087"/>
</dbReference>
<feature type="domain" description="Shikimate dehydrogenase substrate binding N-terminal" evidence="5">
    <location>
        <begin position="9"/>
        <end position="96"/>
    </location>
</feature>
<dbReference type="HAMAP" id="MF_00222">
    <property type="entry name" value="Shikimate_DH_AroE"/>
    <property type="match status" value="1"/>
</dbReference>
<keyword evidence="3" id="KW-0028">Amino-acid biosynthesis</keyword>
<comment type="caution">
    <text evidence="7">The sequence shown here is derived from an EMBL/GenBank/DDBJ whole genome shotgun (WGS) entry which is preliminary data.</text>
</comment>
<dbReference type="Gene3D" id="3.40.50.720">
    <property type="entry name" value="NAD(P)-binding Rossmann-like Domain"/>
    <property type="match status" value="1"/>
</dbReference>
<dbReference type="SUPFAM" id="SSF53223">
    <property type="entry name" value="Aminoacid dehydrogenase-like, N-terminal domain"/>
    <property type="match status" value="1"/>
</dbReference>
<feature type="region of interest" description="Disordered" evidence="4">
    <location>
        <begin position="177"/>
        <end position="225"/>
    </location>
</feature>
<reference evidence="7 8" key="1">
    <citation type="submission" date="2020-08" db="EMBL/GenBank/DDBJ databases">
        <title>Sequencing the genomes of 1000 actinobacteria strains.</title>
        <authorList>
            <person name="Klenk H.-P."/>
        </authorList>
    </citation>
    <scope>NUCLEOTIDE SEQUENCE [LARGE SCALE GENOMIC DNA]</scope>
    <source>
        <strain evidence="7 8">DSM 45913</strain>
    </source>
</reference>
<dbReference type="NCBIfam" id="NF009201">
    <property type="entry name" value="PRK12549.1"/>
    <property type="match status" value="1"/>
</dbReference>
<dbReference type="InterPro" id="IPR036291">
    <property type="entry name" value="NAD(P)-bd_dom_sf"/>
</dbReference>
<comment type="catalytic activity">
    <reaction evidence="3">
        <text>shikimate + NADP(+) = 3-dehydroshikimate + NADPH + H(+)</text>
        <dbReference type="Rhea" id="RHEA:17737"/>
        <dbReference type="ChEBI" id="CHEBI:15378"/>
        <dbReference type="ChEBI" id="CHEBI:16630"/>
        <dbReference type="ChEBI" id="CHEBI:36208"/>
        <dbReference type="ChEBI" id="CHEBI:57783"/>
        <dbReference type="ChEBI" id="CHEBI:58349"/>
        <dbReference type="EC" id="1.1.1.25"/>
    </reaction>
</comment>
<feature type="binding site" evidence="3">
    <location>
        <position position="69"/>
    </location>
    <ligand>
        <name>shikimate</name>
        <dbReference type="ChEBI" id="CHEBI:36208"/>
    </ligand>
</feature>
<dbReference type="Gene3D" id="3.40.50.10860">
    <property type="entry name" value="Leucine Dehydrogenase, chain A, domain 1"/>
    <property type="match status" value="1"/>
</dbReference>
<comment type="subunit">
    <text evidence="3">Homodimer.</text>
</comment>
<dbReference type="GO" id="GO:0009073">
    <property type="term" value="P:aromatic amino acid family biosynthetic process"/>
    <property type="evidence" value="ECO:0007669"/>
    <property type="project" value="UniProtKB-KW"/>
</dbReference>
<evidence type="ECO:0000256" key="3">
    <source>
        <dbReference type="HAMAP-Rule" id="MF_00222"/>
    </source>
</evidence>
<evidence type="ECO:0000256" key="2">
    <source>
        <dbReference type="ARBA" id="ARBA00023141"/>
    </source>
</evidence>
<accession>A0A7X0CBH8</accession>
<gene>
    <name evidence="3" type="primary">aroE</name>
    <name evidence="7" type="ORF">FHU36_008703</name>
</gene>
<sequence>MTPSYLVGLIGAGIGTSLSPALHEREAHHHGLRYLYRLVDLAGLGLGPESAGELVRAARRLGFDGLNITHPCKQTVIAHLDELSVDAATLGAVNTVTFEGERAIGHNTDWIGFAESFARGLPDAATRRVVQLGAGGAGAATAHALLTLGADHLTVADLDPSRARGLADALVARFGPGRASTVPLPPPLPPQPDPHGQQPDPSGPPVTRGPQRGGAGEPGERGEPADGRELAELLRAADGLVHATPTGMARHPGLPLPAGLLHPGLWVADIVYRPLDTELLRTARALGCRTLDGGGMVVFQAAHAFRLFTGAEPDTERMLAHLTTLVTS</sequence>
<comment type="pathway">
    <text evidence="1 3">Metabolic intermediate biosynthesis; chorismate biosynthesis; chorismate from D-erythrose 4-phosphate and phosphoenolpyruvate: step 4/7.</text>
</comment>
<feature type="binding site" evidence="3">
    <location>
        <position position="109"/>
    </location>
    <ligand>
        <name>shikimate</name>
        <dbReference type="ChEBI" id="CHEBI:36208"/>
    </ligand>
</feature>
<keyword evidence="3" id="KW-0521">NADP</keyword>